<evidence type="ECO:0000313" key="3">
    <source>
        <dbReference type="Proteomes" id="UP000000763"/>
    </source>
</evidence>
<dbReference type="AlphaFoldDB" id="Q9FWL6"/>
<sequence length="72" mass="7083">MGVVGWGCCGLGIWSARRVAVGACFTRHSDSDGPAGSTIASIGATTAAAARDGRDPRSAASETEADADASAK</sequence>
<feature type="compositionally biased region" description="Acidic residues" evidence="1">
    <location>
        <begin position="63"/>
        <end position="72"/>
    </location>
</feature>
<gene>
    <name evidence="2" type="primary">OSJNBa0079L16.7</name>
</gene>
<evidence type="ECO:0000313" key="2">
    <source>
        <dbReference type="EMBL" id="AAG21902.1"/>
    </source>
</evidence>
<dbReference type="EMBL" id="AC026815">
    <property type="protein sequence ID" value="AAG21902.1"/>
    <property type="molecule type" value="Genomic_DNA"/>
</dbReference>
<dbReference type="Proteomes" id="UP000000763">
    <property type="component" value="Chromosome 10"/>
</dbReference>
<reference evidence="3" key="2">
    <citation type="journal article" date="2008" name="Nucleic Acids Res.">
        <title>The rice annotation project database (RAP-DB): 2008 update.</title>
        <authorList>
            <consortium name="The rice annotation project (RAP)"/>
        </authorList>
    </citation>
    <scope>GENOME REANNOTATION</scope>
    <source>
        <strain evidence="3">cv. Nipponbare</strain>
    </source>
</reference>
<accession>Q9FWL6</accession>
<feature type="region of interest" description="Disordered" evidence="1">
    <location>
        <begin position="44"/>
        <end position="72"/>
    </location>
</feature>
<name>Q9FWL6_ORYSJ</name>
<organism evidence="2 3">
    <name type="scientific">Oryza sativa subsp. japonica</name>
    <name type="common">Rice</name>
    <dbReference type="NCBI Taxonomy" id="39947"/>
    <lineage>
        <taxon>Eukaryota</taxon>
        <taxon>Viridiplantae</taxon>
        <taxon>Streptophyta</taxon>
        <taxon>Embryophyta</taxon>
        <taxon>Tracheophyta</taxon>
        <taxon>Spermatophyta</taxon>
        <taxon>Magnoliopsida</taxon>
        <taxon>Liliopsida</taxon>
        <taxon>Poales</taxon>
        <taxon>Poaceae</taxon>
        <taxon>BOP clade</taxon>
        <taxon>Oryzoideae</taxon>
        <taxon>Oryzeae</taxon>
        <taxon>Oryzinae</taxon>
        <taxon>Oryza</taxon>
        <taxon>Oryza sativa</taxon>
    </lineage>
</organism>
<reference evidence="3" key="1">
    <citation type="journal article" date="2005" name="Nature">
        <title>The map-based sequence of the rice genome.</title>
        <authorList>
            <consortium name="International rice genome sequencing project (IRGSP)"/>
            <person name="Matsumoto T."/>
            <person name="Wu J."/>
            <person name="Kanamori H."/>
            <person name="Katayose Y."/>
            <person name="Fujisawa M."/>
            <person name="Namiki N."/>
            <person name="Mizuno H."/>
            <person name="Yamamoto K."/>
            <person name="Antonio B.A."/>
            <person name="Baba T."/>
            <person name="Sakata K."/>
            <person name="Nagamura Y."/>
            <person name="Aoki H."/>
            <person name="Arikawa K."/>
            <person name="Arita K."/>
            <person name="Bito T."/>
            <person name="Chiden Y."/>
            <person name="Fujitsuka N."/>
            <person name="Fukunaka R."/>
            <person name="Hamada M."/>
            <person name="Harada C."/>
            <person name="Hayashi A."/>
            <person name="Hijishita S."/>
            <person name="Honda M."/>
            <person name="Hosokawa S."/>
            <person name="Ichikawa Y."/>
            <person name="Idonuma A."/>
            <person name="Iijima M."/>
            <person name="Ikeda M."/>
            <person name="Ikeno M."/>
            <person name="Ito K."/>
            <person name="Ito S."/>
            <person name="Ito T."/>
            <person name="Ito Y."/>
            <person name="Ito Y."/>
            <person name="Iwabuchi A."/>
            <person name="Kamiya K."/>
            <person name="Karasawa W."/>
            <person name="Kurita K."/>
            <person name="Katagiri S."/>
            <person name="Kikuta A."/>
            <person name="Kobayashi H."/>
            <person name="Kobayashi N."/>
            <person name="Machita K."/>
            <person name="Maehara T."/>
            <person name="Masukawa M."/>
            <person name="Mizubayashi T."/>
            <person name="Mukai Y."/>
            <person name="Nagasaki H."/>
            <person name="Nagata Y."/>
            <person name="Naito S."/>
            <person name="Nakashima M."/>
            <person name="Nakama Y."/>
            <person name="Nakamichi Y."/>
            <person name="Nakamura M."/>
            <person name="Meguro A."/>
            <person name="Negishi M."/>
            <person name="Ohta I."/>
            <person name="Ohta T."/>
            <person name="Okamoto M."/>
            <person name="Ono N."/>
            <person name="Saji S."/>
            <person name="Sakaguchi M."/>
            <person name="Sakai K."/>
            <person name="Shibata M."/>
            <person name="Shimokawa T."/>
            <person name="Song J."/>
            <person name="Takazaki Y."/>
            <person name="Terasawa K."/>
            <person name="Tsugane M."/>
            <person name="Tsuji K."/>
            <person name="Ueda S."/>
            <person name="Waki K."/>
            <person name="Yamagata H."/>
            <person name="Yamamoto M."/>
            <person name="Yamamoto S."/>
            <person name="Yamane H."/>
            <person name="Yoshiki S."/>
            <person name="Yoshihara R."/>
            <person name="Yukawa K."/>
            <person name="Zhong H."/>
            <person name="Yano M."/>
            <person name="Yuan Q."/>
            <person name="Ouyang S."/>
            <person name="Liu J."/>
            <person name="Jones K.M."/>
            <person name="Gansberger K."/>
            <person name="Moffat K."/>
            <person name="Hill J."/>
            <person name="Bera J."/>
            <person name="Fadrosh D."/>
            <person name="Jin S."/>
            <person name="Johri S."/>
            <person name="Kim M."/>
            <person name="Overton L."/>
            <person name="Reardon M."/>
            <person name="Tsitrin T."/>
            <person name="Vuong H."/>
            <person name="Weaver B."/>
            <person name="Ciecko A."/>
            <person name="Tallon L."/>
            <person name="Jackson J."/>
            <person name="Pai G."/>
            <person name="Aken S.V."/>
            <person name="Utterback T."/>
            <person name="Reidmuller S."/>
            <person name="Feldblyum T."/>
            <person name="Hsiao J."/>
            <person name="Zismann V."/>
            <person name="Iobst S."/>
            <person name="de Vazeille A.R."/>
            <person name="Buell C.R."/>
            <person name="Ying K."/>
            <person name="Li Y."/>
            <person name="Lu T."/>
            <person name="Huang Y."/>
            <person name="Zhao Q."/>
            <person name="Feng Q."/>
            <person name="Zhang L."/>
            <person name="Zhu J."/>
            <person name="Weng Q."/>
            <person name="Mu J."/>
            <person name="Lu Y."/>
            <person name="Fan D."/>
            <person name="Liu Y."/>
            <person name="Guan J."/>
            <person name="Zhang Y."/>
            <person name="Yu S."/>
            <person name="Liu X."/>
            <person name="Zhang Y."/>
            <person name="Hong G."/>
            <person name="Han B."/>
            <person name="Choisne N."/>
            <person name="Demange N."/>
            <person name="Orjeda G."/>
            <person name="Samain S."/>
            <person name="Cattolico L."/>
            <person name="Pelletier E."/>
            <person name="Couloux A."/>
            <person name="Segurens B."/>
            <person name="Wincker P."/>
            <person name="D'Hont A."/>
            <person name="Scarpelli C."/>
            <person name="Weissenbach J."/>
            <person name="Salanoubat M."/>
            <person name="Quetier F."/>
            <person name="Yu Y."/>
            <person name="Kim H.R."/>
            <person name="Rambo T."/>
            <person name="Currie J."/>
            <person name="Collura K."/>
            <person name="Luo M."/>
            <person name="Yang T."/>
            <person name="Ammiraju J.S.S."/>
            <person name="Engler F."/>
            <person name="Soderlund C."/>
            <person name="Wing R.A."/>
            <person name="Palmer L.E."/>
            <person name="de la Bastide M."/>
            <person name="Spiegel L."/>
            <person name="Nascimento L."/>
            <person name="Zutavern T."/>
            <person name="O'Shaughnessy A."/>
            <person name="Dike S."/>
            <person name="Dedhia N."/>
            <person name="Preston R."/>
            <person name="Balija V."/>
            <person name="McCombie W.R."/>
            <person name="Chow T."/>
            <person name="Chen H."/>
            <person name="Chung M."/>
            <person name="Chen C."/>
            <person name="Shaw J."/>
            <person name="Wu H."/>
            <person name="Hsiao K."/>
            <person name="Chao Y."/>
            <person name="Chu M."/>
            <person name="Cheng C."/>
            <person name="Hour A."/>
            <person name="Lee P."/>
            <person name="Lin S."/>
            <person name="Lin Y."/>
            <person name="Liou J."/>
            <person name="Liu S."/>
            <person name="Hsing Y."/>
            <person name="Raghuvanshi S."/>
            <person name="Mohanty A."/>
            <person name="Bharti A.K."/>
            <person name="Gaur A."/>
            <person name="Gupta V."/>
            <person name="Kumar D."/>
            <person name="Ravi V."/>
            <person name="Vij S."/>
            <person name="Kapur A."/>
            <person name="Khurana P."/>
            <person name="Khurana P."/>
            <person name="Khurana J.P."/>
            <person name="Tyagi A.K."/>
            <person name="Gaikwad K."/>
            <person name="Singh A."/>
            <person name="Dalal V."/>
            <person name="Srivastava S."/>
            <person name="Dixit A."/>
            <person name="Pal A.K."/>
            <person name="Ghazi I.A."/>
            <person name="Yadav M."/>
            <person name="Pandit A."/>
            <person name="Bhargava A."/>
            <person name="Sureshbabu K."/>
            <person name="Batra K."/>
            <person name="Sharma T.R."/>
            <person name="Mohapatra T."/>
            <person name="Singh N.K."/>
            <person name="Messing J."/>
            <person name="Nelson A.B."/>
            <person name="Fuks G."/>
            <person name="Kavchok S."/>
            <person name="Keizer G."/>
            <person name="Linton E."/>
            <person name="Llaca V."/>
            <person name="Song R."/>
            <person name="Tanyolac B."/>
            <person name="Young S."/>
            <person name="Ho-Il K."/>
            <person name="Hahn J.H."/>
            <person name="Sangsakoo G."/>
            <person name="Vanavichit A."/>
            <person name="de Mattos Luiz.A.T."/>
            <person name="Zimmer P.D."/>
            <person name="Malone G."/>
            <person name="Dellagostin O."/>
            <person name="de Oliveira A.C."/>
            <person name="Bevan M."/>
            <person name="Bancroft I."/>
            <person name="Minx P."/>
            <person name="Cordum H."/>
            <person name="Wilson R."/>
            <person name="Cheng Z."/>
            <person name="Jin W."/>
            <person name="Jiang J."/>
            <person name="Leong S.A."/>
            <person name="Iwama H."/>
            <person name="Gojobori T."/>
            <person name="Itoh T."/>
            <person name="Niimura Y."/>
            <person name="Fujii Y."/>
            <person name="Habara T."/>
            <person name="Sakai H."/>
            <person name="Sato Y."/>
            <person name="Wilson G."/>
            <person name="Kumar K."/>
            <person name="McCouch S."/>
            <person name="Juretic N."/>
            <person name="Hoen D."/>
            <person name="Wright S."/>
            <person name="Bruskiewich R."/>
            <person name="Bureau T."/>
            <person name="Miyao A."/>
            <person name="Hirochika H."/>
            <person name="Nishikawa T."/>
            <person name="Kadowaki K."/>
            <person name="Sugiura M."/>
            <person name="Burr B."/>
            <person name="Sasaki T."/>
        </authorList>
    </citation>
    <scope>NUCLEOTIDE SEQUENCE [LARGE SCALE GENOMIC DNA]</scope>
    <source>
        <strain evidence="3">cv. Nipponbare</strain>
    </source>
</reference>
<proteinExistence type="predicted"/>
<protein>
    <submittedName>
        <fullName evidence="2">Uncharacterized protein</fullName>
    </submittedName>
</protein>
<evidence type="ECO:0000256" key="1">
    <source>
        <dbReference type="SAM" id="MobiDB-lite"/>
    </source>
</evidence>